<evidence type="ECO:0000313" key="2">
    <source>
        <dbReference type="Proteomes" id="UP001139193"/>
    </source>
</evidence>
<dbReference type="AlphaFoldDB" id="A0A9X1VC95"/>
<organism evidence="1 2">
    <name type="scientific">Hymenobacter cyanobacteriorum</name>
    <dbReference type="NCBI Taxonomy" id="2926463"/>
    <lineage>
        <taxon>Bacteria</taxon>
        <taxon>Pseudomonadati</taxon>
        <taxon>Bacteroidota</taxon>
        <taxon>Cytophagia</taxon>
        <taxon>Cytophagales</taxon>
        <taxon>Hymenobacteraceae</taxon>
        <taxon>Hymenobacter</taxon>
    </lineage>
</organism>
<evidence type="ECO:0000313" key="1">
    <source>
        <dbReference type="EMBL" id="MCI1186226.1"/>
    </source>
</evidence>
<dbReference type="EMBL" id="JALBGC010000001">
    <property type="protein sequence ID" value="MCI1186226.1"/>
    <property type="molecule type" value="Genomic_DNA"/>
</dbReference>
<comment type="caution">
    <text evidence="1">The sequence shown here is derived from an EMBL/GenBank/DDBJ whole genome shotgun (WGS) entry which is preliminary data.</text>
</comment>
<proteinExistence type="predicted"/>
<gene>
    <name evidence="1" type="ORF">MON38_02255</name>
</gene>
<name>A0A9X1VC95_9BACT</name>
<protein>
    <submittedName>
        <fullName evidence="1">Uncharacterized protein</fullName>
    </submittedName>
</protein>
<reference evidence="1" key="1">
    <citation type="submission" date="2022-03" db="EMBL/GenBank/DDBJ databases">
        <title>Bacterial whole genome sequence for Hymenobacter sp. DH14.</title>
        <authorList>
            <person name="Le V."/>
        </authorList>
    </citation>
    <scope>NUCLEOTIDE SEQUENCE</scope>
    <source>
        <strain evidence="1">DH14</strain>
    </source>
</reference>
<sequence length="242" mass="26696">MTAPAPTFTVERLTFATHTELPRSWQVADYRALLTQLNFDNPDALPEAELKEMAQMALTDLEPREAAVAVLTYLFPEELTAGQIENLAHQILTERLWEENPELPLHRGFYQATQLLHEAFNGTFPSVKAVEFQVKCTAENAADLAVFGTDAGDRATAAAPLLRLLAVGLPDNALLNRLYSDHLAGDKFAEAASIIWELRAVEKTAESITFDVVSSAYWLEDFKYADTYPAPTHADAASEAAE</sequence>
<accession>A0A9X1VC95</accession>
<dbReference type="Proteomes" id="UP001139193">
    <property type="component" value="Unassembled WGS sequence"/>
</dbReference>
<dbReference type="RefSeq" id="WP_241934505.1">
    <property type="nucleotide sequence ID" value="NZ_JALBGC010000001.1"/>
</dbReference>
<keyword evidence="2" id="KW-1185">Reference proteome</keyword>